<comment type="caution">
    <text evidence="1">The sequence shown here is derived from an EMBL/GenBank/DDBJ whole genome shotgun (WGS) entry which is preliminary data.</text>
</comment>
<reference evidence="1 2" key="1">
    <citation type="submission" date="2020-12" db="EMBL/GenBank/DDBJ databases">
        <title>Vagococcus allomyrinae sp. nov. and Enterococcus lavae sp. nov., isolated from the larvae of Allomyrina dichotoma.</title>
        <authorList>
            <person name="Lee S.D."/>
        </authorList>
    </citation>
    <scope>NUCLEOTIDE SEQUENCE [LARGE SCALE GENOMIC DNA]</scope>
    <source>
        <strain evidence="1 2">BWM-S5</strain>
    </source>
</reference>
<gene>
    <name evidence="1" type="ORF">I6N96_00845</name>
</gene>
<keyword evidence="2" id="KW-1185">Reference proteome</keyword>
<evidence type="ECO:0000313" key="1">
    <source>
        <dbReference type="EMBL" id="MBP1044808.1"/>
    </source>
</evidence>
<dbReference type="RefSeq" id="WP_209555608.1">
    <property type="nucleotide sequence ID" value="NZ_JAEDXU010000001.1"/>
</dbReference>
<dbReference type="EMBL" id="JAEDXU010000001">
    <property type="protein sequence ID" value="MBP1044808.1"/>
    <property type="molecule type" value="Genomic_DNA"/>
</dbReference>
<dbReference type="Proteomes" id="UP000673375">
    <property type="component" value="Unassembled WGS sequence"/>
</dbReference>
<protein>
    <submittedName>
        <fullName evidence="1">Type II secretion system protein</fullName>
    </submittedName>
</protein>
<accession>A0ABS4CE02</accession>
<evidence type="ECO:0000313" key="2">
    <source>
        <dbReference type="Proteomes" id="UP000673375"/>
    </source>
</evidence>
<name>A0ABS4CE02_9ENTE</name>
<organism evidence="1 2">
    <name type="scientific">Enterococcus larvae</name>
    <dbReference type="NCBI Taxonomy" id="2794352"/>
    <lineage>
        <taxon>Bacteria</taxon>
        <taxon>Bacillati</taxon>
        <taxon>Bacillota</taxon>
        <taxon>Bacilli</taxon>
        <taxon>Lactobacillales</taxon>
        <taxon>Enterococcaceae</taxon>
        <taxon>Enterococcus</taxon>
    </lineage>
</organism>
<sequence length="229" mass="25974">MRKLIKDERGLSLMELIGAIILFGLASLLFGGVLFSIAKASEVQGQQVALQQTANGMVAQMESISRIENIYENAGYRGKFNSSNWTDTHIIKTLSEDKLSEIQPLAQGENPLYISDILDTTNKRSSSYQVKNKNVKIKLIQQKNENEATNTIYATPNYRDTFSIQINGIILFYEDEITFADYYDSSSGLWEIEELLQQNEAMIVYSRRFVLTYRDDEKASGEVPGNGRW</sequence>
<proteinExistence type="predicted"/>